<sequence length="270" mass="31880">MKKYWFSRLCLGGVIAIYCFFGCSNLTGTYDKVEYKVMTDSFGVVIDTIYRADFKFNNKGHKIFKKLTSYYADMVYINESFFDSRGQLVLEESKILGDSGFMRYEVFKNQKGVIDSAYQIDGTDFPKIDTIIILYQRMYERGKLNNLELRYIGFDNSSSILSTRFNKNEREIDAILISDGKTLTYDTFIYNDTTLFQIIHYNYIGDSTKSVMYYNKEEYPVREEIFDLSTSMKVREIDQYYDANGDKMKSVEFDYVNRDSKYYEFVIITF</sequence>
<name>A0A1H9PDU8_9BACT</name>
<dbReference type="InParanoid" id="A0A1H9PDU8"/>
<keyword evidence="2" id="KW-1185">Reference proteome</keyword>
<dbReference type="AlphaFoldDB" id="A0A1H9PDU8"/>
<dbReference type="STRING" id="478744.SAMN05444359_1475"/>
<proteinExistence type="predicted"/>
<dbReference type="RefSeq" id="WP_139212079.1">
    <property type="nucleotide sequence ID" value="NZ_FOFB01000047.1"/>
</dbReference>
<protein>
    <submittedName>
        <fullName evidence="1">Uncharacterized protein</fullName>
    </submittedName>
</protein>
<dbReference type="Proteomes" id="UP000199021">
    <property type="component" value="Unassembled WGS sequence"/>
</dbReference>
<evidence type="ECO:0000313" key="1">
    <source>
        <dbReference type="EMBL" id="SER46332.1"/>
    </source>
</evidence>
<gene>
    <name evidence="1" type="ORF">SAMN05444359_1475</name>
</gene>
<dbReference type="EMBL" id="FOFB01000047">
    <property type="protein sequence ID" value="SER46332.1"/>
    <property type="molecule type" value="Genomic_DNA"/>
</dbReference>
<reference evidence="2" key="1">
    <citation type="submission" date="2016-10" db="EMBL/GenBank/DDBJ databases">
        <authorList>
            <person name="Varghese N."/>
            <person name="Submissions S."/>
        </authorList>
    </citation>
    <scope>NUCLEOTIDE SEQUENCE [LARGE SCALE GENOMIC DNA]</scope>
    <source>
        <strain evidence="2">DSM 24740</strain>
    </source>
</reference>
<accession>A0A1H9PDU8</accession>
<organism evidence="1 2">
    <name type="scientific">Neolewinella agarilytica</name>
    <dbReference type="NCBI Taxonomy" id="478744"/>
    <lineage>
        <taxon>Bacteria</taxon>
        <taxon>Pseudomonadati</taxon>
        <taxon>Bacteroidota</taxon>
        <taxon>Saprospiria</taxon>
        <taxon>Saprospirales</taxon>
        <taxon>Lewinellaceae</taxon>
        <taxon>Neolewinella</taxon>
    </lineage>
</organism>
<evidence type="ECO:0000313" key="2">
    <source>
        <dbReference type="Proteomes" id="UP000199021"/>
    </source>
</evidence>